<dbReference type="Proteomes" id="UP001295444">
    <property type="component" value="Chromosome 01"/>
</dbReference>
<protein>
    <submittedName>
        <fullName evidence="1">Uncharacterized protein</fullName>
    </submittedName>
</protein>
<evidence type="ECO:0000313" key="1">
    <source>
        <dbReference type="EMBL" id="CAH2223563.1"/>
    </source>
</evidence>
<evidence type="ECO:0000313" key="2">
    <source>
        <dbReference type="Proteomes" id="UP001295444"/>
    </source>
</evidence>
<feature type="non-terminal residue" evidence="1">
    <location>
        <position position="1"/>
    </location>
</feature>
<reference evidence="1" key="1">
    <citation type="submission" date="2022-03" db="EMBL/GenBank/DDBJ databases">
        <authorList>
            <person name="Alioto T."/>
            <person name="Alioto T."/>
            <person name="Gomez Garrido J."/>
        </authorList>
    </citation>
    <scope>NUCLEOTIDE SEQUENCE</scope>
</reference>
<keyword evidence="2" id="KW-1185">Reference proteome</keyword>
<accession>A0AAD1VL42</accession>
<sequence length="141" mass="15719">VWGRKLEPGKVFAARSGCHQGEVSRRSKNRECNLENLKPSSTLRLFGVPSNGRLTYSPSHRVLGPYANTVPNTGGDINIYYIKGDPYRSVPGPITSSLSRTHACPSCQLRNACTTLCTIYHHAIGTIYDVTRRRHLGCWQF</sequence>
<dbReference type="EMBL" id="OW240912">
    <property type="protein sequence ID" value="CAH2223563.1"/>
    <property type="molecule type" value="Genomic_DNA"/>
</dbReference>
<proteinExistence type="predicted"/>
<dbReference type="AlphaFoldDB" id="A0AAD1VL42"/>
<gene>
    <name evidence="1" type="ORF">PECUL_23A029363</name>
</gene>
<name>A0AAD1VL42_PELCU</name>
<organism evidence="1 2">
    <name type="scientific">Pelobates cultripes</name>
    <name type="common">Western spadefoot toad</name>
    <dbReference type="NCBI Taxonomy" id="61616"/>
    <lineage>
        <taxon>Eukaryota</taxon>
        <taxon>Metazoa</taxon>
        <taxon>Chordata</taxon>
        <taxon>Craniata</taxon>
        <taxon>Vertebrata</taxon>
        <taxon>Euteleostomi</taxon>
        <taxon>Amphibia</taxon>
        <taxon>Batrachia</taxon>
        <taxon>Anura</taxon>
        <taxon>Pelobatoidea</taxon>
        <taxon>Pelobatidae</taxon>
        <taxon>Pelobates</taxon>
    </lineage>
</organism>
<feature type="non-terminal residue" evidence="1">
    <location>
        <position position="141"/>
    </location>
</feature>